<dbReference type="InterPro" id="IPR016181">
    <property type="entry name" value="Acyl_CoA_acyltransferase"/>
</dbReference>
<dbReference type="Gene3D" id="3.40.630.30">
    <property type="match status" value="1"/>
</dbReference>
<proteinExistence type="predicted"/>
<keyword evidence="3" id="KW-1185">Reference proteome</keyword>
<dbReference type="PANTHER" id="PTHR43792:SF1">
    <property type="entry name" value="N-ACETYLTRANSFERASE DOMAIN-CONTAINING PROTEIN"/>
    <property type="match status" value="1"/>
</dbReference>
<reference evidence="2 3" key="1">
    <citation type="journal article" date="2019" name="Int. J. Syst. Evol. Microbiol.">
        <title>The Global Catalogue of Microorganisms (GCM) 10K type strain sequencing project: providing services to taxonomists for standard genome sequencing and annotation.</title>
        <authorList>
            <consortium name="The Broad Institute Genomics Platform"/>
            <consortium name="The Broad Institute Genome Sequencing Center for Infectious Disease"/>
            <person name="Wu L."/>
            <person name="Ma J."/>
        </authorList>
    </citation>
    <scope>NUCLEOTIDE SEQUENCE [LARGE SCALE GENOMIC DNA]</scope>
    <source>
        <strain evidence="2 3">JCM 14323</strain>
    </source>
</reference>
<protein>
    <submittedName>
        <fullName evidence="2">GNAT family protein</fullName>
    </submittedName>
</protein>
<gene>
    <name evidence="2" type="ORF">GCM10009750_07830</name>
</gene>
<evidence type="ECO:0000313" key="3">
    <source>
        <dbReference type="Proteomes" id="UP001501746"/>
    </source>
</evidence>
<accession>A0ABN2MGT4</accession>
<dbReference type="Proteomes" id="UP001501746">
    <property type="component" value="Unassembled WGS sequence"/>
</dbReference>
<dbReference type="PANTHER" id="PTHR43792">
    <property type="entry name" value="GNAT FAMILY, PUTATIVE (AFU_ORTHOLOGUE AFUA_3G00765)-RELATED-RELATED"/>
    <property type="match status" value="1"/>
</dbReference>
<dbReference type="EMBL" id="BAAANK010000002">
    <property type="protein sequence ID" value="GAA1826811.1"/>
    <property type="molecule type" value="Genomic_DNA"/>
</dbReference>
<dbReference type="PROSITE" id="PS51186">
    <property type="entry name" value="GNAT"/>
    <property type="match status" value="1"/>
</dbReference>
<dbReference type="Pfam" id="PF13302">
    <property type="entry name" value="Acetyltransf_3"/>
    <property type="match status" value="1"/>
</dbReference>
<evidence type="ECO:0000259" key="1">
    <source>
        <dbReference type="PROSITE" id="PS51186"/>
    </source>
</evidence>
<organism evidence="2 3">
    <name type="scientific">Agromyces salentinus</name>
    <dbReference type="NCBI Taxonomy" id="269421"/>
    <lineage>
        <taxon>Bacteria</taxon>
        <taxon>Bacillati</taxon>
        <taxon>Actinomycetota</taxon>
        <taxon>Actinomycetes</taxon>
        <taxon>Micrococcales</taxon>
        <taxon>Microbacteriaceae</taxon>
        <taxon>Agromyces</taxon>
    </lineage>
</organism>
<comment type="caution">
    <text evidence="2">The sequence shown here is derived from an EMBL/GenBank/DDBJ whole genome shotgun (WGS) entry which is preliminary data.</text>
</comment>
<feature type="domain" description="N-acetyltransferase" evidence="1">
    <location>
        <begin position="56"/>
        <end position="224"/>
    </location>
</feature>
<evidence type="ECO:0000313" key="2">
    <source>
        <dbReference type="EMBL" id="GAA1826811.1"/>
    </source>
</evidence>
<dbReference type="InterPro" id="IPR000182">
    <property type="entry name" value="GNAT_dom"/>
</dbReference>
<name>A0ABN2MGT4_9MICO</name>
<dbReference type="SUPFAM" id="SSF55729">
    <property type="entry name" value="Acyl-CoA N-acyltransferases (Nat)"/>
    <property type="match status" value="1"/>
</dbReference>
<dbReference type="InterPro" id="IPR051531">
    <property type="entry name" value="N-acetyltransferase"/>
</dbReference>
<sequence length="230" mass="26337">MRTASAQCTRLTLEHLGFAVNRRPARRKTPSRLGGVIERPAFRLPFRFEETLTERLRLRIMRAADLDDILDYQARADVCEFLLYEPRDRETLAARIAKWSTQSTLASDGDFLELAVEHRADARVIGDLYFMLERAEHGCAAIGWAFHPGYSGRGYATEAAMEVLRLGFETIGLHRIVAEVDPQNAASVALCRRLGMRKEAHLVENIWFKGRWADTDVYALRDVEWDARRD</sequence>